<dbReference type="EMBL" id="JAIWYP010000003">
    <property type="protein sequence ID" value="KAH3853282.1"/>
    <property type="molecule type" value="Genomic_DNA"/>
</dbReference>
<name>A0A9D4L769_DREPO</name>
<protein>
    <submittedName>
        <fullName evidence="1">Uncharacterized protein</fullName>
    </submittedName>
</protein>
<keyword evidence="2" id="KW-1185">Reference proteome</keyword>
<reference evidence="1" key="2">
    <citation type="submission" date="2020-11" db="EMBL/GenBank/DDBJ databases">
        <authorList>
            <person name="McCartney M.A."/>
            <person name="Auch B."/>
            <person name="Kono T."/>
            <person name="Mallez S."/>
            <person name="Becker A."/>
            <person name="Gohl D.M."/>
            <person name="Silverstein K.A.T."/>
            <person name="Koren S."/>
            <person name="Bechman K.B."/>
            <person name="Herman A."/>
            <person name="Abrahante J.E."/>
            <person name="Garbe J."/>
        </authorList>
    </citation>
    <scope>NUCLEOTIDE SEQUENCE</scope>
    <source>
        <strain evidence="1">Duluth1</strain>
        <tissue evidence="1">Whole animal</tissue>
    </source>
</reference>
<accession>A0A9D4L769</accession>
<evidence type="ECO:0000313" key="2">
    <source>
        <dbReference type="Proteomes" id="UP000828390"/>
    </source>
</evidence>
<comment type="caution">
    <text evidence="1">The sequence shown here is derived from an EMBL/GenBank/DDBJ whole genome shotgun (WGS) entry which is preliminary data.</text>
</comment>
<reference evidence="1" key="1">
    <citation type="journal article" date="2019" name="bioRxiv">
        <title>The Genome of the Zebra Mussel, Dreissena polymorpha: A Resource for Invasive Species Research.</title>
        <authorList>
            <person name="McCartney M.A."/>
            <person name="Auch B."/>
            <person name="Kono T."/>
            <person name="Mallez S."/>
            <person name="Zhang Y."/>
            <person name="Obille A."/>
            <person name="Becker A."/>
            <person name="Abrahante J.E."/>
            <person name="Garbe J."/>
            <person name="Badalamenti J.P."/>
            <person name="Herman A."/>
            <person name="Mangelson H."/>
            <person name="Liachko I."/>
            <person name="Sullivan S."/>
            <person name="Sone E.D."/>
            <person name="Koren S."/>
            <person name="Silverstein K.A.T."/>
            <person name="Beckman K.B."/>
            <person name="Gohl D.M."/>
        </authorList>
    </citation>
    <scope>NUCLEOTIDE SEQUENCE</scope>
    <source>
        <strain evidence="1">Duluth1</strain>
        <tissue evidence="1">Whole animal</tissue>
    </source>
</reference>
<sequence length="82" mass="9442">MSEIVCVSKERQLCVEIVCESKKRQLCEEIVQFPRRVVVPFSHIQSVGSSQTAARTLASCSHLNKAKIRMSLPMKFVHFFRF</sequence>
<proteinExistence type="predicted"/>
<gene>
    <name evidence="1" type="ORF">DPMN_095804</name>
</gene>
<dbReference type="AlphaFoldDB" id="A0A9D4L769"/>
<dbReference type="Proteomes" id="UP000828390">
    <property type="component" value="Unassembled WGS sequence"/>
</dbReference>
<evidence type="ECO:0000313" key="1">
    <source>
        <dbReference type="EMBL" id="KAH3853282.1"/>
    </source>
</evidence>
<organism evidence="1 2">
    <name type="scientific">Dreissena polymorpha</name>
    <name type="common">Zebra mussel</name>
    <name type="synonym">Mytilus polymorpha</name>
    <dbReference type="NCBI Taxonomy" id="45954"/>
    <lineage>
        <taxon>Eukaryota</taxon>
        <taxon>Metazoa</taxon>
        <taxon>Spiralia</taxon>
        <taxon>Lophotrochozoa</taxon>
        <taxon>Mollusca</taxon>
        <taxon>Bivalvia</taxon>
        <taxon>Autobranchia</taxon>
        <taxon>Heteroconchia</taxon>
        <taxon>Euheterodonta</taxon>
        <taxon>Imparidentia</taxon>
        <taxon>Neoheterodontei</taxon>
        <taxon>Myida</taxon>
        <taxon>Dreissenoidea</taxon>
        <taxon>Dreissenidae</taxon>
        <taxon>Dreissena</taxon>
    </lineage>
</organism>